<evidence type="ECO:0000256" key="1">
    <source>
        <dbReference type="ARBA" id="ARBA00007014"/>
    </source>
</evidence>
<dbReference type="PROSITE" id="PS51022">
    <property type="entry name" value="L27"/>
    <property type="match status" value="1"/>
</dbReference>
<dbReference type="Pfam" id="PF00625">
    <property type="entry name" value="Guanylate_kin"/>
    <property type="match status" value="2"/>
</dbReference>
<dbReference type="InterPro" id="IPR036034">
    <property type="entry name" value="PDZ_sf"/>
</dbReference>
<dbReference type="OrthoDB" id="65789at2759"/>
<dbReference type="Proteomes" id="UP000015104">
    <property type="component" value="Unassembled WGS sequence"/>
</dbReference>
<dbReference type="Pfam" id="PF00595">
    <property type="entry name" value="PDZ"/>
    <property type="match status" value="1"/>
</dbReference>
<dbReference type="PROSITE" id="PS50106">
    <property type="entry name" value="PDZ"/>
    <property type="match status" value="1"/>
</dbReference>
<dbReference type="SUPFAM" id="SSF50044">
    <property type="entry name" value="SH3-domain"/>
    <property type="match status" value="1"/>
</dbReference>
<dbReference type="Gene3D" id="3.40.50.300">
    <property type="entry name" value="P-loop containing nucleotide triphosphate hydrolases"/>
    <property type="match status" value="1"/>
</dbReference>
<comment type="similarity">
    <text evidence="1">Belongs to the MAGUK family.</text>
</comment>
<reference evidence="8" key="2">
    <citation type="submission" date="2015-06" db="UniProtKB">
        <authorList>
            <consortium name="EnsemblMetazoa"/>
        </authorList>
    </citation>
    <scope>IDENTIFICATION</scope>
</reference>
<dbReference type="InterPro" id="IPR008145">
    <property type="entry name" value="GK/Ca_channel_bsu"/>
</dbReference>
<dbReference type="InterPro" id="IPR001452">
    <property type="entry name" value="SH3_domain"/>
</dbReference>
<dbReference type="PROSITE" id="PS50002">
    <property type="entry name" value="SH3"/>
    <property type="match status" value="1"/>
</dbReference>
<dbReference type="Pfam" id="PF02828">
    <property type="entry name" value="L27"/>
    <property type="match status" value="1"/>
</dbReference>
<dbReference type="SUPFAM" id="SSF52540">
    <property type="entry name" value="P-loop containing nucleoside triphosphate hydrolases"/>
    <property type="match status" value="1"/>
</dbReference>
<dbReference type="InterPro" id="IPR001478">
    <property type="entry name" value="PDZ"/>
</dbReference>
<reference evidence="9" key="1">
    <citation type="submission" date="2011-08" db="EMBL/GenBank/DDBJ databases">
        <authorList>
            <person name="Rombauts S."/>
        </authorList>
    </citation>
    <scope>NUCLEOTIDE SEQUENCE</scope>
    <source>
        <strain evidence="9">London</strain>
    </source>
</reference>
<dbReference type="InterPro" id="IPR027417">
    <property type="entry name" value="P-loop_NTPase"/>
</dbReference>
<accession>T1L1Y6</accession>
<evidence type="ECO:0000313" key="9">
    <source>
        <dbReference type="Proteomes" id="UP000015104"/>
    </source>
</evidence>
<evidence type="ECO:0000256" key="3">
    <source>
        <dbReference type="PROSITE-ProRule" id="PRU00192"/>
    </source>
</evidence>
<feature type="domain" description="Guanylate kinase-like" evidence="5">
    <location>
        <begin position="361"/>
        <end position="572"/>
    </location>
</feature>
<sequence length="589" mass="66986">MAVNATLKKSLEILDTRFSGLPGASEPDLLFLKGVLQSPVIDSLCKVTEKLESSSSIEPVLHGEAMDILNSVTEMCNRLLSNPSTNQSVRRITAELNNILCKPHFVAVVEAHDQVAAKNYDEPGFQKAMPEDEDEDDDCGEEEMTSDAIHNVGIIRKGDEPLGMTVQLDEGRVVVARILRGGLIDLQGILRVGDIILEVNGREISSPHELMEELRLCKGSIRLKVIPSFHERIISAPCYMRALFNYDPSEDTLIPCKEIGISFVQGDVLEVLNQEDPNWWQARRTDIEDAPIGLIPSQDLEEKRKAFVRPEYDYATKTSICGTKVTKKKKKEMYQIDANNYFDKAELTLYEEVCRIPPFERKTLVLVGAQGVGRRTLKQRLISYDSDRFSAPLPHTSRPIRENEQDGKVYHFVKREIMEADISEHKYLEWGQFDGHLYGTKLDSIRAIIRSGKMCILDCNPQCLKVLKTAEFMPFVVFIAAPPIDQLRYMHEWGRSHSSANRTMTLDRALGRHHSRRARTLQSLASFCEDEDLQVTISESAKLNRTYEKYFDMILVNNNFDKTFEDLKEALNALSTEPQWVPINWVFSE</sequence>
<dbReference type="CDD" id="cd00071">
    <property type="entry name" value="GMPK"/>
    <property type="match status" value="1"/>
</dbReference>
<organism evidence="8 9">
    <name type="scientific">Tetranychus urticae</name>
    <name type="common">Two-spotted spider mite</name>
    <dbReference type="NCBI Taxonomy" id="32264"/>
    <lineage>
        <taxon>Eukaryota</taxon>
        <taxon>Metazoa</taxon>
        <taxon>Ecdysozoa</taxon>
        <taxon>Arthropoda</taxon>
        <taxon>Chelicerata</taxon>
        <taxon>Arachnida</taxon>
        <taxon>Acari</taxon>
        <taxon>Acariformes</taxon>
        <taxon>Trombidiformes</taxon>
        <taxon>Prostigmata</taxon>
        <taxon>Eleutherengona</taxon>
        <taxon>Raphignathae</taxon>
        <taxon>Tetranychoidea</taxon>
        <taxon>Tetranychidae</taxon>
        <taxon>Tetranychus</taxon>
    </lineage>
</organism>
<dbReference type="InterPro" id="IPR014775">
    <property type="entry name" value="L27_C"/>
</dbReference>
<evidence type="ECO:0008006" key="10">
    <source>
        <dbReference type="Google" id="ProtNLM"/>
    </source>
</evidence>
<dbReference type="SMART" id="SM00326">
    <property type="entry name" value="SH3"/>
    <property type="match status" value="1"/>
</dbReference>
<dbReference type="AlphaFoldDB" id="T1L1Y6"/>
<dbReference type="PANTHER" id="PTHR23122">
    <property type="entry name" value="MEMBRANE-ASSOCIATED GUANYLATE KINASE MAGUK"/>
    <property type="match status" value="1"/>
</dbReference>
<dbReference type="InterPro" id="IPR008144">
    <property type="entry name" value="Guanylate_kin-like_dom"/>
</dbReference>
<evidence type="ECO:0000259" key="6">
    <source>
        <dbReference type="PROSITE" id="PS50106"/>
    </source>
</evidence>
<feature type="domain" description="L27" evidence="7">
    <location>
        <begin position="65"/>
        <end position="123"/>
    </location>
</feature>
<dbReference type="SUPFAM" id="SSF101288">
    <property type="entry name" value="L27 domain"/>
    <property type="match status" value="1"/>
</dbReference>
<protein>
    <recommendedName>
        <fullName evidence="10">MAGUK p55 subfamily member 6</fullName>
    </recommendedName>
</protein>
<feature type="domain" description="PDZ" evidence="6">
    <location>
        <begin position="151"/>
        <end position="229"/>
    </location>
</feature>
<dbReference type="InterPro" id="IPR020590">
    <property type="entry name" value="Guanylate_kinase_CS"/>
</dbReference>
<dbReference type="InterPro" id="IPR036892">
    <property type="entry name" value="L27_dom_sf"/>
</dbReference>
<dbReference type="Pfam" id="PF07653">
    <property type="entry name" value="SH3_2"/>
    <property type="match status" value="1"/>
</dbReference>
<dbReference type="SMART" id="SM00228">
    <property type="entry name" value="PDZ"/>
    <property type="match status" value="1"/>
</dbReference>
<dbReference type="GO" id="GO:0030054">
    <property type="term" value="C:cell junction"/>
    <property type="evidence" value="ECO:0007669"/>
    <property type="project" value="UniProtKB-ARBA"/>
</dbReference>
<dbReference type="FunFam" id="3.30.63.10:FF:000002">
    <property type="entry name" value="Guanylate kinase 1"/>
    <property type="match status" value="1"/>
</dbReference>
<dbReference type="eggNOG" id="KOG0609">
    <property type="taxonomic scope" value="Eukaryota"/>
</dbReference>
<dbReference type="PROSITE" id="PS50052">
    <property type="entry name" value="GUANYLATE_KINASE_2"/>
    <property type="match status" value="1"/>
</dbReference>
<dbReference type="Gene3D" id="2.30.30.40">
    <property type="entry name" value="SH3 Domains"/>
    <property type="match status" value="1"/>
</dbReference>
<dbReference type="OMA" id="NPTTPHK"/>
<evidence type="ECO:0000256" key="2">
    <source>
        <dbReference type="ARBA" id="ARBA00022443"/>
    </source>
</evidence>
<dbReference type="STRING" id="32264.T1L1Y6"/>
<keyword evidence="2 3" id="KW-0728">SH3 domain</keyword>
<dbReference type="SUPFAM" id="SSF50156">
    <property type="entry name" value="PDZ domain-like"/>
    <property type="match status" value="1"/>
</dbReference>
<evidence type="ECO:0000259" key="7">
    <source>
        <dbReference type="PROSITE" id="PS51022"/>
    </source>
</evidence>
<dbReference type="EMBL" id="CAEY01000922">
    <property type="status" value="NOT_ANNOTATED_CDS"/>
    <property type="molecule type" value="Genomic_DNA"/>
</dbReference>
<dbReference type="PROSITE" id="PS00856">
    <property type="entry name" value="GUANYLATE_KINASE_1"/>
    <property type="match status" value="1"/>
</dbReference>
<dbReference type="SMART" id="SM00072">
    <property type="entry name" value="GuKc"/>
    <property type="match status" value="1"/>
</dbReference>
<proteinExistence type="inferred from homology"/>
<dbReference type="Gene3D" id="1.10.287.650">
    <property type="entry name" value="L27 domain"/>
    <property type="match status" value="1"/>
</dbReference>
<evidence type="ECO:0000259" key="4">
    <source>
        <dbReference type="PROSITE" id="PS50002"/>
    </source>
</evidence>
<feature type="domain" description="SH3" evidence="4">
    <location>
        <begin position="235"/>
        <end position="305"/>
    </location>
</feature>
<evidence type="ECO:0000313" key="8">
    <source>
        <dbReference type="EnsemblMetazoa" id="tetur32g01300.1"/>
    </source>
</evidence>
<evidence type="ECO:0000259" key="5">
    <source>
        <dbReference type="PROSITE" id="PS50052"/>
    </source>
</evidence>
<gene>
    <name evidence="8" type="primary">107369536</name>
</gene>
<dbReference type="HOGENOM" id="CLU_001715_5_1_1"/>
<keyword evidence="9" id="KW-1185">Reference proteome</keyword>
<dbReference type="CDD" id="cd11862">
    <property type="entry name" value="SH3_MPP"/>
    <property type="match status" value="1"/>
</dbReference>
<dbReference type="FunFam" id="2.30.30.40:FF:000069">
    <property type="entry name" value="MAGUK p55 subfamily member 6"/>
    <property type="match status" value="1"/>
</dbReference>
<dbReference type="KEGG" id="tut:107369536"/>
<dbReference type="Gene3D" id="2.30.42.10">
    <property type="match status" value="1"/>
</dbReference>
<dbReference type="InterPro" id="IPR036028">
    <property type="entry name" value="SH3-like_dom_sf"/>
</dbReference>
<dbReference type="InterPro" id="IPR050716">
    <property type="entry name" value="MAGUK"/>
</dbReference>
<dbReference type="InterPro" id="IPR004172">
    <property type="entry name" value="L27_dom"/>
</dbReference>
<dbReference type="EnsemblMetazoa" id="tetur32g01300.1">
    <property type="protein sequence ID" value="tetur32g01300.1"/>
    <property type="gene ID" value="tetur32g01300"/>
</dbReference>
<name>T1L1Y6_TETUR</name>